<dbReference type="PANTHER" id="PTHR42709:SF6">
    <property type="entry name" value="UNDECAPRENYL PHOSPHATE TRANSPORTER A"/>
    <property type="match status" value="1"/>
</dbReference>
<dbReference type="GO" id="GO:0005886">
    <property type="term" value="C:plasma membrane"/>
    <property type="evidence" value="ECO:0007669"/>
    <property type="project" value="UniProtKB-SubCell"/>
</dbReference>
<feature type="transmembrane region" description="Helical" evidence="7">
    <location>
        <begin position="190"/>
        <end position="211"/>
    </location>
</feature>
<keyword evidence="4 7" id="KW-0812">Transmembrane</keyword>
<feature type="transmembrane region" description="Helical" evidence="7">
    <location>
        <begin position="159"/>
        <end position="184"/>
    </location>
</feature>
<evidence type="ECO:0000256" key="6">
    <source>
        <dbReference type="ARBA" id="ARBA00023136"/>
    </source>
</evidence>
<proteinExistence type="inferred from homology"/>
<evidence type="ECO:0000256" key="1">
    <source>
        <dbReference type="ARBA" id="ARBA00004651"/>
    </source>
</evidence>
<dbReference type="Proteomes" id="UP000594480">
    <property type="component" value="Chromosome"/>
</dbReference>
<evidence type="ECO:0000256" key="7">
    <source>
        <dbReference type="SAM" id="Phobius"/>
    </source>
</evidence>
<gene>
    <name evidence="9" type="ORF">IT882_04905</name>
</gene>
<dbReference type="AlphaFoldDB" id="A0A7S8MZF6"/>
<evidence type="ECO:0000256" key="2">
    <source>
        <dbReference type="ARBA" id="ARBA00010792"/>
    </source>
</evidence>
<comment type="subcellular location">
    <subcellularLocation>
        <location evidence="1">Cell membrane</location>
        <topology evidence="1">Multi-pass membrane protein</topology>
    </subcellularLocation>
</comment>
<dbReference type="InterPro" id="IPR032816">
    <property type="entry name" value="VTT_dom"/>
</dbReference>
<protein>
    <submittedName>
        <fullName evidence="9">DedA family protein</fullName>
    </submittedName>
</protein>
<dbReference type="EMBL" id="CP064760">
    <property type="protein sequence ID" value="QPE05395.1"/>
    <property type="molecule type" value="Genomic_DNA"/>
</dbReference>
<dbReference type="Pfam" id="PF09335">
    <property type="entry name" value="VTT_dom"/>
    <property type="match status" value="1"/>
</dbReference>
<evidence type="ECO:0000313" key="10">
    <source>
        <dbReference type="Proteomes" id="UP000594480"/>
    </source>
</evidence>
<reference evidence="9 10" key="1">
    <citation type="submission" date="2020-11" db="EMBL/GenBank/DDBJ databases">
        <title>Amino acid is mineralized and recycled by bacteria in oceanic microbiome.</title>
        <authorList>
            <person name="Zheng L.Y."/>
        </authorList>
    </citation>
    <scope>NUCLEOTIDE SEQUENCE [LARGE SCALE GENOMIC DNA]</scope>
    <source>
        <strain evidence="9 10">A32-1</strain>
    </source>
</reference>
<evidence type="ECO:0000256" key="5">
    <source>
        <dbReference type="ARBA" id="ARBA00022989"/>
    </source>
</evidence>
<evidence type="ECO:0000313" key="9">
    <source>
        <dbReference type="EMBL" id="QPE05395.1"/>
    </source>
</evidence>
<keyword evidence="6 7" id="KW-0472">Membrane</keyword>
<sequence>MQTRHPTCPVRSSFTRGCYLRGVIDEVLTHVAGSAWALPLMFALVLADSLLVLVPGEIAVTAFGALAVTVGSPPLLGVVLVAALAAFLGDTIVYVVGRRVGLDRWAWMRGRRVSAAIRWARRRLHRSSATVVFTARFIPFARLAVNLTAGASRVPAPRYLTLVAAAATGWAVYQAAVGAIVARLVPGGPVVAVLISIAVAIALGIIIDLIVTRLSPARETPPPERLTPPPRSAPSA</sequence>
<feature type="transmembrane region" description="Helical" evidence="7">
    <location>
        <begin position="75"/>
        <end position="96"/>
    </location>
</feature>
<comment type="similarity">
    <text evidence="2">Belongs to the DedA family.</text>
</comment>
<name>A0A7S8MZF6_9MICO</name>
<dbReference type="KEGG" id="msf:IT882_04905"/>
<dbReference type="PANTHER" id="PTHR42709">
    <property type="entry name" value="ALKALINE PHOSPHATASE LIKE PROTEIN"/>
    <property type="match status" value="1"/>
</dbReference>
<accession>A0A7S8MZF6</accession>
<keyword evidence="5 7" id="KW-1133">Transmembrane helix</keyword>
<evidence type="ECO:0000256" key="3">
    <source>
        <dbReference type="ARBA" id="ARBA00022475"/>
    </source>
</evidence>
<feature type="transmembrane region" description="Helical" evidence="7">
    <location>
        <begin position="50"/>
        <end position="69"/>
    </location>
</feature>
<evidence type="ECO:0000259" key="8">
    <source>
        <dbReference type="Pfam" id="PF09335"/>
    </source>
</evidence>
<feature type="domain" description="VTT" evidence="8">
    <location>
        <begin position="54"/>
        <end position="178"/>
    </location>
</feature>
<keyword evidence="3" id="KW-1003">Cell membrane</keyword>
<evidence type="ECO:0000256" key="4">
    <source>
        <dbReference type="ARBA" id="ARBA00022692"/>
    </source>
</evidence>
<dbReference type="InterPro" id="IPR051311">
    <property type="entry name" value="DedA_domain"/>
</dbReference>
<keyword evidence="10" id="KW-1185">Reference proteome</keyword>
<organism evidence="9 10">
    <name type="scientific">Microbacterium schleiferi</name>
    <dbReference type="NCBI Taxonomy" id="69362"/>
    <lineage>
        <taxon>Bacteria</taxon>
        <taxon>Bacillati</taxon>
        <taxon>Actinomycetota</taxon>
        <taxon>Actinomycetes</taxon>
        <taxon>Micrococcales</taxon>
        <taxon>Microbacteriaceae</taxon>
        <taxon>Microbacterium</taxon>
    </lineage>
</organism>